<proteinExistence type="predicted"/>
<accession>A0A6C0JHW6</accession>
<dbReference type="GO" id="GO:0016020">
    <property type="term" value="C:membrane"/>
    <property type="evidence" value="ECO:0007669"/>
    <property type="project" value="InterPro"/>
</dbReference>
<name>A0A6C0JHW6_9ZZZZ</name>
<dbReference type="GO" id="GO:0008146">
    <property type="term" value="F:sulfotransferase activity"/>
    <property type="evidence" value="ECO:0007669"/>
    <property type="project" value="InterPro"/>
</dbReference>
<organism evidence="1">
    <name type="scientific">viral metagenome</name>
    <dbReference type="NCBI Taxonomy" id="1070528"/>
    <lineage>
        <taxon>unclassified sequences</taxon>
        <taxon>metagenomes</taxon>
        <taxon>organismal metagenomes</taxon>
    </lineage>
</organism>
<evidence type="ECO:0000313" key="1">
    <source>
        <dbReference type="EMBL" id="QHU04973.1"/>
    </source>
</evidence>
<dbReference type="EMBL" id="MN740405">
    <property type="protein sequence ID" value="QHU04973.1"/>
    <property type="molecule type" value="Genomic_DNA"/>
</dbReference>
<reference evidence="1" key="1">
    <citation type="journal article" date="2020" name="Nature">
        <title>Giant virus diversity and host interactions through global metagenomics.</title>
        <authorList>
            <person name="Schulz F."/>
            <person name="Roux S."/>
            <person name="Paez-Espino D."/>
            <person name="Jungbluth S."/>
            <person name="Walsh D.A."/>
            <person name="Denef V.J."/>
            <person name="McMahon K.D."/>
            <person name="Konstantinidis K.T."/>
            <person name="Eloe-Fadrosh E.A."/>
            <person name="Kyrpides N.C."/>
            <person name="Woyke T."/>
        </authorList>
    </citation>
    <scope>NUCLEOTIDE SEQUENCE</scope>
    <source>
        <strain evidence="1">GVMAG-M-3300027708-5</strain>
    </source>
</reference>
<protein>
    <submittedName>
        <fullName evidence="1">Uncharacterized protein</fullName>
    </submittedName>
</protein>
<dbReference type="Pfam" id="PF03567">
    <property type="entry name" value="Sulfotransfer_2"/>
    <property type="match status" value="1"/>
</dbReference>
<dbReference type="AlphaFoldDB" id="A0A6C0JHW6"/>
<sequence>MYFLVDNINKVIFGWSAKCGCSHIKKLYQFLAKKNHKWVHMQEYYSSPFPESFSGYTIFIILRNPYDRIVSGYLDKYSEDGHYYHQWSTNLPPLTYRNFVDEICKNEFKVIHRHHFTPQLSEDWDKFQSKLVDNSPKEIIVYDIAKIDYLFIESIYGVKIPADVLEFRGDHINKRNEKINYPVYDLIQNDYFDKKPVTQCFYDGDIAKKFEDFYKVDFDFAKLNGIHYQIKKE</sequence>
<dbReference type="InterPro" id="IPR005331">
    <property type="entry name" value="Sulfotransferase"/>
</dbReference>